<reference evidence="2" key="1">
    <citation type="submission" date="2020-05" db="UniProtKB">
        <authorList>
            <consortium name="EnsemblMetazoa"/>
        </authorList>
    </citation>
    <scope>IDENTIFICATION</scope>
    <source>
        <strain evidence="2">TTRI</strain>
    </source>
</reference>
<dbReference type="Gene3D" id="1.20.1280.50">
    <property type="match status" value="1"/>
</dbReference>
<accession>A0A1A9UMP4</accession>
<evidence type="ECO:0000313" key="3">
    <source>
        <dbReference type="Proteomes" id="UP000078200"/>
    </source>
</evidence>
<dbReference type="InterPro" id="IPR001810">
    <property type="entry name" value="F-box_dom"/>
</dbReference>
<dbReference type="CDD" id="cd09917">
    <property type="entry name" value="F-box_SF"/>
    <property type="match status" value="1"/>
</dbReference>
<dbReference type="EnsemblMetazoa" id="GAUT009571-RA">
    <property type="protein sequence ID" value="GAUT009571-PA"/>
    <property type="gene ID" value="GAUT009571"/>
</dbReference>
<organism evidence="2 3">
    <name type="scientific">Glossina austeni</name>
    <name type="common">Savannah tsetse fly</name>
    <dbReference type="NCBI Taxonomy" id="7395"/>
    <lineage>
        <taxon>Eukaryota</taxon>
        <taxon>Metazoa</taxon>
        <taxon>Ecdysozoa</taxon>
        <taxon>Arthropoda</taxon>
        <taxon>Hexapoda</taxon>
        <taxon>Insecta</taxon>
        <taxon>Pterygota</taxon>
        <taxon>Neoptera</taxon>
        <taxon>Endopterygota</taxon>
        <taxon>Diptera</taxon>
        <taxon>Brachycera</taxon>
        <taxon>Muscomorpha</taxon>
        <taxon>Hippoboscoidea</taxon>
        <taxon>Glossinidae</taxon>
        <taxon>Glossina</taxon>
    </lineage>
</organism>
<sequence length="183" mass="20263">MSIFAPDKGTWSERYRDPSCSRAVKSNGFMDTSPITQADNGLKIPALPYETWIEIFDNLSHGHLLQARLVCKSWYQMIGAFTSSNLNSLFGKQSLGEGKGIDLSKTSEDEIGLVDLPKFANLKSILMPLSDNGELFFQSLSNLTKMPTMHLGTYIPVLEELCSQNLDSGIDCCPEIQCNVFAN</sequence>
<proteinExistence type="predicted"/>
<evidence type="ECO:0000313" key="2">
    <source>
        <dbReference type="EnsemblMetazoa" id="GAUT009571-PA"/>
    </source>
</evidence>
<protein>
    <submittedName>
        <fullName evidence="2">F-box domain-containing protein</fullName>
    </submittedName>
</protein>
<dbReference type="VEuPathDB" id="VectorBase:GAUT009571"/>
<dbReference type="Proteomes" id="UP000078200">
    <property type="component" value="Unassembled WGS sequence"/>
</dbReference>
<dbReference type="SUPFAM" id="SSF81383">
    <property type="entry name" value="F-box domain"/>
    <property type="match status" value="1"/>
</dbReference>
<name>A0A1A9UMP4_GLOAU</name>
<keyword evidence="3" id="KW-1185">Reference proteome</keyword>
<dbReference type="SMART" id="SM00256">
    <property type="entry name" value="FBOX"/>
    <property type="match status" value="1"/>
</dbReference>
<evidence type="ECO:0000259" key="1">
    <source>
        <dbReference type="PROSITE" id="PS50181"/>
    </source>
</evidence>
<dbReference type="PROSITE" id="PS50181">
    <property type="entry name" value="FBOX"/>
    <property type="match status" value="1"/>
</dbReference>
<dbReference type="AlphaFoldDB" id="A0A1A9UMP4"/>
<feature type="domain" description="F-box" evidence="1">
    <location>
        <begin position="41"/>
        <end position="89"/>
    </location>
</feature>
<dbReference type="Pfam" id="PF12937">
    <property type="entry name" value="F-box-like"/>
    <property type="match status" value="1"/>
</dbReference>
<dbReference type="InterPro" id="IPR036047">
    <property type="entry name" value="F-box-like_dom_sf"/>
</dbReference>